<name>A0ABU0AL89_9BACI</name>
<keyword evidence="2" id="KW-1185">Reference proteome</keyword>
<reference evidence="1 2" key="1">
    <citation type="submission" date="2023-07" db="EMBL/GenBank/DDBJ databases">
        <title>Genomic Encyclopedia of Type Strains, Phase IV (KMG-IV): sequencing the most valuable type-strain genomes for metagenomic binning, comparative biology and taxonomic classification.</title>
        <authorList>
            <person name="Goeker M."/>
        </authorList>
    </citation>
    <scope>NUCLEOTIDE SEQUENCE [LARGE SCALE GENOMIC DNA]</scope>
    <source>
        <strain evidence="1 2">DSM 23494</strain>
    </source>
</reference>
<accession>A0ABU0AL89</accession>
<protein>
    <submittedName>
        <fullName evidence="1">Uncharacterized protein</fullName>
    </submittedName>
</protein>
<dbReference type="EMBL" id="JAUSUB010000016">
    <property type="protein sequence ID" value="MDQ0271654.1"/>
    <property type="molecule type" value="Genomic_DNA"/>
</dbReference>
<evidence type="ECO:0000313" key="1">
    <source>
        <dbReference type="EMBL" id="MDQ0271654.1"/>
    </source>
</evidence>
<comment type="caution">
    <text evidence="1">The sequence shown here is derived from an EMBL/GenBank/DDBJ whole genome shotgun (WGS) entry which is preliminary data.</text>
</comment>
<sequence length="32" mass="3531">MVITLKGAIVEHENLNNFILTPSLPQNGVIRV</sequence>
<organism evidence="1 2">
    <name type="scientific">Cytobacillus purgationiresistens</name>
    <dbReference type="NCBI Taxonomy" id="863449"/>
    <lineage>
        <taxon>Bacteria</taxon>
        <taxon>Bacillati</taxon>
        <taxon>Bacillota</taxon>
        <taxon>Bacilli</taxon>
        <taxon>Bacillales</taxon>
        <taxon>Bacillaceae</taxon>
        <taxon>Cytobacillus</taxon>
    </lineage>
</organism>
<dbReference type="Proteomes" id="UP001238088">
    <property type="component" value="Unassembled WGS sequence"/>
</dbReference>
<gene>
    <name evidence="1" type="ORF">J2S17_003542</name>
</gene>
<proteinExistence type="predicted"/>
<evidence type="ECO:0000313" key="2">
    <source>
        <dbReference type="Proteomes" id="UP001238088"/>
    </source>
</evidence>